<name>A0A3S9MVA1_9FLAO</name>
<reference evidence="3 4" key="1">
    <citation type="submission" date="2018-12" db="EMBL/GenBank/DDBJ databases">
        <title>Complete genome of Nonlabens sp. MJ115.</title>
        <authorList>
            <person name="Choi H.S."/>
            <person name="Jung J."/>
        </authorList>
    </citation>
    <scope>NUCLEOTIDE SEQUENCE [LARGE SCALE GENOMIC DNA]</scope>
    <source>
        <strain evidence="3 4">MJ115</strain>
    </source>
</reference>
<dbReference type="EMBL" id="CP034549">
    <property type="protein sequence ID" value="AZQ43104.1"/>
    <property type="molecule type" value="Genomic_DNA"/>
</dbReference>
<gene>
    <name evidence="3" type="ORF">EJ995_02215</name>
</gene>
<evidence type="ECO:0000256" key="2">
    <source>
        <dbReference type="SAM" id="Phobius"/>
    </source>
</evidence>
<evidence type="ECO:0000313" key="4">
    <source>
        <dbReference type="Proteomes" id="UP000279600"/>
    </source>
</evidence>
<keyword evidence="4" id="KW-1185">Reference proteome</keyword>
<keyword evidence="2" id="KW-0812">Transmembrane</keyword>
<organism evidence="3 4">
    <name type="scientific">Nonlabens ponticola</name>
    <dbReference type="NCBI Taxonomy" id="2496866"/>
    <lineage>
        <taxon>Bacteria</taxon>
        <taxon>Pseudomonadati</taxon>
        <taxon>Bacteroidota</taxon>
        <taxon>Flavobacteriia</taxon>
        <taxon>Flavobacteriales</taxon>
        <taxon>Flavobacteriaceae</taxon>
        <taxon>Nonlabens</taxon>
    </lineage>
</organism>
<keyword evidence="2" id="KW-1133">Transmembrane helix</keyword>
<protein>
    <recommendedName>
        <fullName evidence="5">Chromosome partitioning protein ParA</fullName>
    </recommendedName>
</protein>
<proteinExistence type="predicted"/>
<dbReference type="OrthoDB" id="1115172at2"/>
<accession>A0A3S9MVA1</accession>
<feature type="transmembrane region" description="Helical" evidence="2">
    <location>
        <begin position="12"/>
        <end position="29"/>
    </location>
</feature>
<evidence type="ECO:0000313" key="3">
    <source>
        <dbReference type="EMBL" id="AZQ43104.1"/>
    </source>
</evidence>
<keyword evidence="1" id="KW-0175">Coiled coil</keyword>
<evidence type="ECO:0000256" key="1">
    <source>
        <dbReference type="SAM" id="Coils"/>
    </source>
</evidence>
<dbReference type="KEGG" id="noj:EJ995_02215"/>
<dbReference type="AlphaFoldDB" id="A0A3S9MVA1"/>
<sequence length="293" mass="33258">MNQSNDRSFLKIILAVLALLLLGLGYWSYITFQENQKIKDNLVQEKENIEQELKNISQEYSIEIEKGNMLSDNLIDARERITRLRDSVINLEGNVAVLSRLRKELANIRAERSQLVQKITELEESNKYLVRVNDSTIAALNQEIIKAELQEETVVKLNENVEKAATLIPTNFEPEGVIIRRSGRQIVNDRASRVDDINVCFTLPENSLATQGVNRFYLQVINPANNVMGLGKTIEFESGSLTYSKVVEFNYTGKELDICELLGADVENIEKGTYRVNLFNGAIRVGNKTIDFK</sequence>
<dbReference type="RefSeq" id="WP_126445186.1">
    <property type="nucleotide sequence ID" value="NZ_CP034549.1"/>
</dbReference>
<dbReference type="Proteomes" id="UP000279600">
    <property type="component" value="Chromosome"/>
</dbReference>
<keyword evidence="2" id="KW-0472">Membrane</keyword>
<evidence type="ECO:0008006" key="5">
    <source>
        <dbReference type="Google" id="ProtNLM"/>
    </source>
</evidence>
<feature type="coiled-coil region" evidence="1">
    <location>
        <begin position="32"/>
        <end position="125"/>
    </location>
</feature>